<organism evidence="2 3">
    <name type="scientific">Paraburkholderia susongensis</name>
    <dbReference type="NCBI Taxonomy" id="1515439"/>
    <lineage>
        <taxon>Bacteria</taxon>
        <taxon>Pseudomonadati</taxon>
        <taxon>Pseudomonadota</taxon>
        <taxon>Betaproteobacteria</taxon>
        <taxon>Burkholderiales</taxon>
        <taxon>Burkholderiaceae</taxon>
        <taxon>Paraburkholderia</taxon>
    </lineage>
</organism>
<dbReference type="AlphaFoldDB" id="A0A1X7LLI8"/>
<reference evidence="3" key="1">
    <citation type="submission" date="2017-04" db="EMBL/GenBank/DDBJ databases">
        <authorList>
            <person name="Varghese N."/>
            <person name="Submissions S."/>
        </authorList>
    </citation>
    <scope>NUCLEOTIDE SEQUENCE [LARGE SCALE GENOMIC DNA]</scope>
    <source>
        <strain evidence="3">LMG 29540</strain>
    </source>
</reference>
<protein>
    <recommendedName>
        <fullName evidence="4">Sialate O-acetylesterase domain-containing protein</fullName>
    </recommendedName>
</protein>
<dbReference type="RefSeq" id="WP_085486467.1">
    <property type="nucleotide sequence ID" value="NZ_FXAT01000006.1"/>
</dbReference>
<evidence type="ECO:0000256" key="1">
    <source>
        <dbReference type="SAM" id="SignalP"/>
    </source>
</evidence>
<evidence type="ECO:0000313" key="3">
    <source>
        <dbReference type="Proteomes" id="UP000193228"/>
    </source>
</evidence>
<dbReference type="EMBL" id="FXAT01000006">
    <property type="protein sequence ID" value="SMG54387.1"/>
    <property type="molecule type" value="Genomic_DNA"/>
</dbReference>
<proteinExistence type="predicted"/>
<dbReference type="Proteomes" id="UP000193228">
    <property type="component" value="Unassembled WGS sequence"/>
</dbReference>
<feature type="signal peptide" evidence="1">
    <location>
        <begin position="1"/>
        <end position="21"/>
    </location>
</feature>
<keyword evidence="3" id="KW-1185">Reference proteome</keyword>
<evidence type="ECO:0008006" key="4">
    <source>
        <dbReference type="Google" id="ProtNLM"/>
    </source>
</evidence>
<name>A0A1X7LLI8_9BURK</name>
<keyword evidence="1" id="KW-0732">Signal</keyword>
<sequence length="407" mass="42705">MKSILMRIVLPVVLAASGMQAAVAADATAQPNAAASTAWAKGSRFRSDEVAVLFVMGQSNSAGLNSLPADLTLTGASGASGASGAAAGGGMPAPNVWGIRNDGWGNITGNADGSGAPFTQPISAIDHVSWVNWTDSTSSDMNLGYYGGSGNAANFAAYAWQSAINAGEPLPDLYIIHIGWGSQGVDVADDAFSGCCDWTMHGVNLWQPLLDSSKTPTYALAPFARRMMYLGLKQILATGKKPRILGLQWNQWEAEAAPLNSAGNATTIRRAPQNYAHLFSSFFAAVGSTFPVMIVKPLSIAYDNVTNGVAPYDPAALESMQKVFGGFIEANSRIFSFVDASKSPDWNGQQPPGFGIFDGGTLGGGDGSVHYNLDTQKWFGEQALASCLGQSRVCGPRIDNLPRRLPN</sequence>
<gene>
    <name evidence="2" type="ORF">SAMN06265784_106376</name>
</gene>
<dbReference type="OrthoDB" id="9061993at2"/>
<dbReference type="STRING" id="1515439.SAMN06265784_106376"/>
<evidence type="ECO:0000313" key="2">
    <source>
        <dbReference type="EMBL" id="SMG54387.1"/>
    </source>
</evidence>
<feature type="chain" id="PRO_5012394815" description="Sialate O-acetylesterase domain-containing protein" evidence="1">
    <location>
        <begin position="22"/>
        <end position="407"/>
    </location>
</feature>
<accession>A0A1X7LLI8</accession>